<dbReference type="PANTHER" id="PTHR47357:SF1">
    <property type="entry name" value="SPINDLE POLE BODY COMPONENT 110"/>
    <property type="match status" value="1"/>
</dbReference>
<keyword evidence="1 2" id="KW-0175">Coiled coil</keyword>
<dbReference type="InterPro" id="IPR013923">
    <property type="entry name" value="Autophagy-rel_prot_16_dom"/>
</dbReference>
<gene>
    <name evidence="5" type="ORF">AAHA92_12856</name>
</gene>
<evidence type="ECO:0000313" key="5">
    <source>
        <dbReference type="EMBL" id="KAL1552005.1"/>
    </source>
</evidence>
<proteinExistence type="predicted"/>
<feature type="region of interest" description="Disordered" evidence="3">
    <location>
        <begin position="81"/>
        <end position="108"/>
    </location>
</feature>
<organism evidence="5 6">
    <name type="scientific">Salvia divinorum</name>
    <name type="common">Maria pastora</name>
    <name type="synonym">Diviner's sage</name>
    <dbReference type="NCBI Taxonomy" id="28513"/>
    <lineage>
        <taxon>Eukaryota</taxon>
        <taxon>Viridiplantae</taxon>
        <taxon>Streptophyta</taxon>
        <taxon>Embryophyta</taxon>
        <taxon>Tracheophyta</taxon>
        <taxon>Spermatophyta</taxon>
        <taxon>Magnoliopsida</taxon>
        <taxon>eudicotyledons</taxon>
        <taxon>Gunneridae</taxon>
        <taxon>Pentapetalae</taxon>
        <taxon>asterids</taxon>
        <taxon>lamiids</taxon>
        <taxon>Lamiales</taxon>
        <taxon>Lamiaceae</taxon>
        <taxon>Nepetoideae</taxon>
        <taxon>Mentheae</taxon>
        <taxon>Salviinae</taxon>
        <taxon>Salvia</taxon>
        <taxon>Salvia subgen. Calosphace</taxon>
    </lineage>
</organism>
<reference evidence="5 6" key="1">
    <citation type="submission" date="2024-06" db="EMBL/GenBank/DDBJ databases">
        <title>A chromosome level genome sequence of Diviner's sage (Salvia divinorum).</title>
        <authorList>
            <person name="Ford S.A."/>
            <person name="Ro D.-K."/>
            <person name="Ness R.W."/>
            <person name="Phillips M.A."/>
        </authorList>
    </citation>
    <scope>NUCLEOTIDE SEQUENCE [LARGE SCALE GENOMIC DNA]</scope>
    <source>
        <strain evidence="5">SAF-2024a</strain>
        <tissue evidence="5">Leaf</tissue>
    </source>
</reference>
<dbReference type="EMBL" id="JBEAFC010000006">
    <property type="protein sequence ID" value="KAL1552005.1"/>
    <property type="molecule type" value="Genomic_DNA"/>
</dbReference>
<dbReference type="PROSITE" id="PS51774">
    <property type="entry name" value="NAB"/>
    <property type="match status" value="1"/>
</dbReference>
<keyword evidence="6" id="KW-1185">Reference proteome</keyword>
<feature type="coiled-coil region" evidence="2">
    <location>
        <begin position="449"/>
        <end position="518"/>
    </location>
</feature>
<dbReference type="Gene3D" id="1.10.287.1490">
    <property type="match status" value="1"/>
</dbReference>
<dbReference type="Pfam" id="PF08614">
    <property type="entry name" value="ATG16"/>
    <property type="match status" value="1"/>
</dbReference>
<evidence type="ECO:0000256" key="3">
    <source>
        <dbReference type="SAM" id="MobiDB-lite"/>
    </source>
</evidence>
<evidence type="ECO:0000313" key="6">
    <source>
        <dbReference type="Proteomes" id="UP001567538"/>
    </source>
</evidence>
<dbReference type="PANTHER" id="PTHR47357">
    <property type="entry name" value="COP1-INTERACTIVE PROTEIN 1"/>
    <property type="match status" value="1"/>
</dbReference>
<feature type="compositionally biased region" description="Acidic residues" evidence="3">
    <location>
        <begin position="98"/>
        <end position="108"/>
    </location>
</feature>
<evidence type="ECO:0000256" key="2">
    <source>
        <dbReference type="SAM" id="Coils"/>
    </source>
</evidence>
<protein>
    <submittedName>
        <fullName evidence="5">COP1-interactive protein 1-like</fullName>
    </submittedName>
</protein>
<evidence type="ECO:0000256" key="1">
    <source>
        <dbReference type="ARBA" id="ARBA00023054"/>
    </source>
</evidence>
<dbReference type="InterPro" id="IPR011684">
    <property type="entry name" value="NAB"/>
</dbReference>
<name>A0ABD1H7M2_SALDI</name>
<dbReference type="Proteomes" id="UP001567538">
    <property type="component" value="Unassembled WGS sequence"/>
</dbReference>
<accession>A0ABD1H7M2</accession>
<feature type="domain" description="NAB" evidence="4">
    <location>
        <begin position="6"/>
        <end position="77"/>
    </location>
</feature>
<sequence>MPRQRWRKSFKSFIDPTNDDQLKGVKTEIDGNVQKIFSFLKDKGGDDRKEEVADLIKDFHKQYESLYARYDRLTGELRDKFRRGKRGKGSSSPSSDSSDSDDSPAETNGEIEVDVEEALHQECQGAVERLNADVSSLREENAQLQFRNSEMEKMLKEKESEISDLRKVFEESESGSSARIVALTADVNDLREQLGHVRDQKCESDRVIEKQREEISEILVQIEKLKEELSLAEKNRNTELGHKIVEHEREMEEQRDELLRLREEHKQLEVRFKDCHEKLILSEKKTEEISDQFRESMAAKNQDIDQLEEAIEDLKSELEIKEDELSSLVENMRATEVKQRLSDQKLRITEQELSEQEEIQQKRVEKLMEEQKFLEERIASLSRLVSIYNEARLNLFAEISEKTNETLNGIDTFSVKFEEDYSHLESRVFEIGNELKAVLNLITGNNAEKDEMKKEIGSLVQQVQVLTERVEEVEMILLNNEEERERLTEMARQHGEKAKEMKTMIEERDEKVGELERKMNEKDSGMLRLSEEKREAIRQLCIWIDFHHDRYEVLKDMILKKRRGGTR</sequence>
<dbReference type="AlphaFoldDB" id="A0ABD1H7M2"/>
<feature type="coiled-coil region" evidence="2">
    <location>
        <begin position="120"/>
        <end position="384"/>
    </location>
</feature>
<evidence type="ECO:0000259" key="4">
    <source>
        <dbReference type="PROSITE" id="PS51774"/>
    </source>
</evidence>
<comment type="caution">
    <text evidence="5">The sequence shown here is derived from an EMBL/GenBank/DDBJ whole genome shotgun (WGS) entry which is preliminary data.</text>
</comment>